<organism evidence="1 2">
    <name type="scientific">Shackletoniella antarctica</name>
    <dbReference type="NCBI Taxonomy" id="268115"/>
    <lineage>
        <taxon>Bacteria</taxon>
        <taxon>Bacillati</taxon>
        <taxon>Cyanobacteriota</taxon>
        <taxon>Cyanophyceae</taxon>
        <taxon>Oculatellales</taxon>
        <taxon>Oculatellaceae</taxon>
        <taxon>Shackletoniella</taxon>
    </lineage>
</organism>
<protein>
    <submittedName>
        <fullName evidence="1">Uncharacterized protein</fullName>
    </submittedName>
</protein>
<comment type="caution">
    <text evidence="1">The sequence shown here is derived from an EMBL/GenBank/DDBJ whole genome shotgun (WGS) entry which is preliminary data.</text>
</comment>
<reference evidence="2" key="1">
    <citation type="submission" date="2018-04" db="EMBL/GenBank/DDBJ databases">
        <authorList>
            <person name="Cornet L."/>
        </authorList>
    </citation>
    <scope>NUCLEOTIDE SEQUENCE [LARGE SCALE GENOMIC DNA]</scope>
</reference>
<accession>A0A2W4YGW1</accession>
<gene>
    <name evidence="1" type="ORF">DCF17_00255</name>
</gene>
<reference evidence="1 2" key="2">
    <citation type="submission" date="2018-06" db="EMBL/GenBank/DDBJ databases">
        <title>Metagenomic assembly of (sub)arctic Cyanobacteria and their associated microbiome from non-axenic cultures.</title>
        <authorList>
            <person name="Baurain D."/>
        </authorList>
    </citation>
    <scope>NUCLEOTIDE SEQUENCE [LARGE SCALE GENOMIC DNA]</scope>
    <source>
        <strain evidence="1">ULC041bin1</strain>
    </source>
</reference>
<name>A0A2W4YGW1_9CYAN</name>
<proteinExistence type="predicted"/>
<sequence>MTRPADLMAELGIKKDAYYSYLKHLDIKPQKDVSGKAFLEPEQADRIRALRAHVLATGKFEGYEETGLATSEEAGLGGSSPWDYDTPQDTTDFERLIRQAQELAAQNMAMGDLVVAQLAQQMTFDDLAPDLQGKVAEVREATRPKANPAEVASRIMLQWRSQRGATAA</sequence>
<dbReference type="Proteomes" id="UP000249081">
    <property type="component" value="Unassembled WGS sequence"/>
</dbReference>
<evidence type="ECO:0000313" key="2">
    <source>
        <dbReference type="Proteomes" id="UP000249081"/>
    </source>
</evidence>
<dbReference type="EMBL" id="QBMN01000001">
    <property type="protein sequence ID" value="PZO45815.1"/>
    <property type="molecule type" value="Genomic_DNA"/>
</dbReference>
<dbReference type="AlphaFoldDB" id="A0A2W4YGW1"/>
<evidence type="ECO:0000313" key="1">
    <source>
        <dbReference type="EMBL" id="PZO45815.1"/>
    </source>
</evidence>